<dbReference type="EMBL" id="AWSJ01000066">
    <property type="protein sequence ID" value="ERI10814.1"/>
    <property type="molecule type" value="Genomic_DNA"/>
</dbReference>
<name>U1WQF1_ANEAE</name>
<dbReference type="HOGENOM" id="CLU_3131705_0_0_9"/>
<comment type="caution">
    <text evidence="1">The sequence shown here is derived from an EMBL/GenBank/DDBJ whole genome shotgun (WGS) entry which is preliminary data.</text>
</comment>
<dbReference type="Proteomes" id="UP000016511">
    <property type="component" value="Unassembled WGS sequence"/>
</dbReference>
<organism evidence="1 2">
    <name type="scientific">Aneurinibacillus aneurinilyticus ATCC 12856</name>
    <dbReference type="NCBI Taxonomy" id="649747"/>
    <lineage>
        <taxon>Bacteria</taxon>
        <taxon>Bacillati</taxon>
        <taxon>Bacillota</taxon>
        <taxon>Bacilli</taxon>
        <taxon>Bacillales</taxon>
        <taxon>Paenibacillaceae</taxon>
        <taxon>Aneurinibacillus group</taxon>
        <taxon>Aneurinibacillus</taxon>
    </lineage>
</organism>
<dbReference type="STRING" id="649747.HMPREF0083_01070"/>
<proteinExistence type="predicted"/>
<sequence length="49" mass="6007">MRMPSRLLRRQWRAAFLRTSVFRRSGNGREIKNDLREQVVSKKSLKKYR</sequence>
<evidence type="ECO:0000313" key="2">
    <source>
        <dbReference type="Proteomes" id="UP000016511"/>
    </source>
</evidence>
<accession>U1WQF1</accession>
<gene>
    <name evidence="1" type="ORF">HMPREF0083_01070</name>
</gene>
<evidence type="ECO:0000313" key="1">
    <source>
        <dbReference type="EMBL" id="ERI10814.1"/>
    </source>
</evidence>
<keyword evidence="2" id="KW-1185">Reference proteome</keyword>
<dbReference type="AlphaFoldDB" id="U1WQF1"/>
<protein>
    <submittedName>
        <fullName evidence="1">Uncharacterized protein</fullName>
    </submittedName>
</protein>
<reference evidence="1 2" key="1">
    <citation type="submission" date="2013-08" db="EMBL/GenBank/DDBJ databases">
        <authorList>
            <person name="Weinstock G."/>
            <person name="Sodergren E."/>
            <person name="Wylie T."/>
            <person name="Fulton L."/>
            <person name="Fulton R."/>
            <person name="Fronick C."/>
            <person name="O'Laughlin M."/>
            <person name="Godfrey J."/>
            <person name="Miner T."/>
            <person name="Herter B."/>
            <person name="Appelbaum E."/>
            <person name="Cordes M."/>
            <person name="Lek S."/>
            <person name="Wollam A."/>
            <person name="Pepin K.H."/>
            <person name="Palsikar V.B."/>
            <person name="Mitreva M."/>
            <person name="Wilson R.K."/>
        </authorList>
    </citation>
    <scope>NUCLEOTIDE SEQUENCE [LARGE SCALE GENOMIC DNA]</scope>
    <source>
        <strain evidence="1 2">ATCC 12856</strain>
    </source>
</reference>